<dbReference type="Proteomes" id="UP000694580">
    <property type="component" value="Chromosome 4"/>
</dbReference>
<dbReference type="AlphaFoldDB" id="A0AAY4ACN1"/>
<keyword evidence="3" id="KW-0675">Receptor</keyword>
<dbReference type="PROSITE" id="PS50835">
    <property type="entry name" value="IG_LIKE"/>
    <property type="match status" value="1"/>
</dbReference>
<dbReference type="GO" id="GO:0042101">
    <property type="term" value="C:T cell receptor complex"/>
    <property type="evidence" value="ECO:0007669"/>
    <property type="project" value="UniProtKB-KW"/>
</dbReference>
<dbReference type="SUPFAM" id="SSF48726">
    <property type="entry name" value="Immunoglobulin"/>
    <property type="match status" value="1"/>
</dbReference>
<evidence type="ECO:0000256" key="4">
    <source>
        <dbReference type="ARBA" id="ARBA00023319"/>
    </source>
</evidence>
<dbReference type="GO" id="GO:0002250">
    <property type="term" value="P:adaptive immune response"/>
    <property type="evidence" value="ECO:0007669"/>
    <property type="project" value="UniProtKB-KW"/>
</dbReference>
<dbReference type="InterPro" id="IPR013106">
    <property type="entry name" value="Ig_V-set"/>
</dbReference>
<keyword evidence="5" id="KW-0391">Immunity</keyword>
<reference evidence="7 8" key="1">
    <citation type="submission" date="2020-06" db="EMBL/GenBank/DDBJ databases">
        <authorList>
            <consortium name="Wellcome Sanger Institute Data Sharing"/>
        </authorList>
    </citation>
    <scope>NUCLEOTIDE SEQUENCE [LARGE SCALE GENOMIC DNA]</scope>
</reference>
<dbReference type="Pfam" id="PF07686">
    <property type="entry name" value="V-set"/>
    <property type="match status" value="1"/>
</dbReference>
<dbReference type="InterPro" id="IPR013783">
    <property type="entry name" value="Ig-like_fold"/>
</dbReference>
<reference evidence="7" key="2">
    <citation type="submission" date="2025-08" db="UniProtKB">
        <authorList>
            <consortium name="Ensembl"/>
        </authorList>
    </citation>
    <scope>IDENTIFICATION</scope>
</reference>
<evidence type="ECO:0000259" key="6">
    <source>
        <dbReference type="PROSITE" id="PS50835"/>
    </source>
</evidence>
<evidence type="ECO:0000313" key="7">
    <source>
        <dbReference type="Ensembl" id="ENSDCDP00010006707.1"/>
    </source>
</evidence>
<evidence type="ECO:0000313" key="8">
    <source>
        <dbReference type="Proteomes" id="UP000694580"/>
    </source>
</evidence>
<dbReference type="InterPro" id="IPR036179">
    <property type="entry name" value="Ig-like_dom_sf"/>
</dbReference>
<evidence type="ECO:0000256" key="3">
    <source>
        <dbReference type="ARBA" id="ARBA00023170"/>
    </source>
</evidence>
<reference evidence="7" key="3">
    <citation type="submission" date="2025-09" db="UniProtKB">
        <authorList>
            <consortium name="Ensembl"/>
        </authorList>
    </citation>
    <scope>IDENTIFICATION</scope>
</reference>
<dbReference type="InterPro" id="IPR051287">
    <property type="entry name" value="TCR_variable_region"/>
</dbReference>
<accession>A0AAY4ACN1</accession>
<keyword evidence="4" id="KW-0393">Immunoglobulin domain</keyword>
<evidence type="ECO:0000256" key="2">
    <source>
        <dbReference type="ARBA" id="ARBA00023130"/>
    </source>
</evidence>
<feature type="domain" description="Ig-like" evidence="6">
    <location>
        <begin position="1"/>
        <end position="115"/>
    </location>
</feature>
<dbReference type="PANTHER" id="PTHR19367">
    <property type="entry name" value="T-CELL RECEPTOR ALPHA CHAIN V REGION"/>
    <property type="match status" value="1"/>
</dbReference>
<evidence type="ECO:0000256" key="5">
    <source>
        <dbReference type="ARBA" id="ARBA00043266"/>
    </source>
</evidence>
<keyword evidence="1" id="KW-0732">Signal</keyword>
<keyword evidence="5" id="KW-1279">T cell receptor</keyword>
<organism evidence="7 8">
    <name type="scientific">Denticeps clupeoides</name>
    <name type="common">denticle herring</name>
    <dbReference type="NCBI Taxonomy" id="299321"/>
    <lineage>
        <taxon>Eukaryota</taxon>
        <taxon>Metazoa</taxon>
        <taxon>Chordata</taxon>
        <taxon>Craniata</taxon>
        <taxon>Vertebrata</taxon>
        <taxon>Euteleostomi</taxon>
        <taxon>Actinopterygii</taxon>
        <taxon>Neopterygii</taxon>
        <taxon>Teleostei</taxon>
        <taxon>Clupei</taxon>
        <taxon>Clupeiformes</taxon>
        <taxon>Denticipitoidei</taxon>
        <taxon>Denticipitidae</taxon>
        <taxon>Denticeps</taxon>
    </lineage>
</organism>
<name>A0AAY4ACN1_9TELE</name>
<dbReference type="InterPro" id="IPR007110">
    <property type="entry name" value="Ig-like_dom"/>
</dbReference>
<sequence length="115" mass="13472">PGTQNACIFYTCIFTKRQRETIFQKRYKNMRRILNFSDMKHRAMPYLYWYQQNSSGLPTYILQRVSKSGSNDKNFEKRFNASIISTRVPLTIQSLQVSDSAVYYCMSSLTSSTSH</sequence>
<proteinExistence type="predicted"/>
<keyword evidence="2" id="KW-1064">Adaptive immunity</keyword>
<dbReference type="Gene3D" id="2.60.40.10">
    <property type="entry name" value="Immunoglobulins"/>
    <property type="match status" value="1"/>
</dbReference>
<keyword evidence="8" id="KW-1185">Reference proteome</keyword>
<dbReference type="GeneTree" id="ENSGT01120000277252"/>
<dbReference type="Ensembl" id="ENSDCDT00010006934.1">
    <property type="protein sequence ID" value="ENSDCDP00010006707.1"/>
    <property type="gene ID" value="ENSDCDG00010002882.1"/>
</dbReference>
<dbReference type="PANTHER" id="PTHR19367:SF18">
    <property type="entry name" value="T CELL RECEPTOR ALPHA VARIABLE 16"/>
    <property type="match status" value="1"/>
</dbReference>
<protein>
    <recommendedName>
        <fullName evidence="6">Ig-like domain-containing protein</fullName>
    </recommendedName>
</protein>
<evidence type="ECO:0000256" key="1">
    <source>
        <dbReference type="ARBA" id="ARBA00022729"/>
    </source>
</evidence>